<evidence type="ECO:0000313" key="17">
    <source>
        <dbReference type="Proteomes" id="UP000316921"/>
    </source>
</evidence>
<feature type="binding site" evidence="12">
    <location>
        <position position="525"/>
    </location>
    <ligand>
        <name>Zn(2+)</name>
        <dbReference type="ChEBI" id="CHEBI:29105"/>
        <label>1</label>
    </ligand>
</feature>
<evidence type="ECO:0000256" key="11">
    <source>
        <dbReference type="ARBA" id="ARBA00048988"/>
    </source>
</evidence>
<keyword evidence="8 12" id="KW-0067">ATP-binding</keyword>
<evidence type="ECO:0000256" key="5">
    <source>
        <dbReference type="ARBA" id="ARBA00022801"/>
    </source>
</evidence>
<evidence type="ECO:0000256" key="7">
    <source>
        <dbReference type="ARBA" id="ARBA00022833"/>
    </source>
</evidence>
<feature type="binding site" evidence="12">
    <location>
        <position position="494"/>
    </location>
    <ligand>
        <name>Zn(2+)</name>
        <dbReference type="ChEBI" id="CHEBI:29105"/>
        <label>2</label>
    </ligand>
</feature>
<keyword evidence="17" id="KW-1185">Reference proteome</keyword>
<dbReference type="GO" id="GO:0003677">
    <property type="term" value="F:DNA binding"/>
    <property type="evidence" value="ECO:0007669"/>
    <property type="project" value="UniProtKB-UniRule"/>
</dbReference>
<dbReference type="Pfam" id="PF17764">
    <property type="entry name" value="PriA_3primeBD"/>
    <property type="match status" value="1"/>
</dbReference>
<feature type="binding site" evidence="12">
    <location>
        <position position="482"/>
    </location>
    <ligand>
        <name>Zn(2+)</name>
        <dbReference type="ChEBI" id="CHEBI:29105"/>
        <label>1</label>
    </ligand>
</feature>
<evidence type="ECO:0000256" key="9">
    <source>
        <dbReference type="ARBA" id="ARBA00023125"/>
    </source>
</evidence>
<evidence type="ECO:0000256" key="4">
    <source>
        <dbReference type="ARBA" id="ARBA00022741"/>
    </source>
</evidence>
<dbReference type="GO" id="GO:0016887">
    <property type="term" value="F:ATP hydrolysis activity"/>
    <property type="evidence" value="ECO:0007669"/>
    <property type="project" value="RHEA"/>
</dbReference>
<gene>
    <name evidence="12 16" type="primary">priA</name>
    <name evidence="16" type="ORF">Pla133_48000</name>
</gene>
<dbReference type="GO" id="GO:0005524">
    <property type="term" value="F:ATP binding"/>
    <property type="evidence" value="ECO:0007669"/>
    <property type="project" value="UniProtKB-UniRule"/>
</dbReference>
<dbReference type="PROSITE" id="PS51192">
    <property type="entry name" value="HELICASE_ATP_BIND_1"/>
    <property type="match status" value="1"/>
</dbReference>
<keyword evidence="7 12" id="KW-0862">Zinc</keyword>
<comment type="cofactor">
    <cofactor evidence="12">
        <name>Zn(2+)</name>
        <dbReference type="ChEBI" id="CHEBI:29105"/>
    </cofactor>
    <text evidence="12">Binds 2 zinc ions per subunit.</text>
</comment>
<dbReference type="GO" id="GO:0006302">
    <property type="term" value="P:double-strand break repair"/>
    <property type="evidence" value="ECO:0007669"/>
    <property type="project" value="InterPro"/>
</dbReference>
<comment type="similarity">
    <text evidence="12">Belongs to the helicase family. PriA subfamily.</text>
</comment>
<comment type="catalytic activity">
    <reaction evidence="11 12">
        <text>ATP + H2O = ADP + phosphate + H(+)</text>
        <dbReference type="Rhea" id="RHEA:13065"/>
        <dbReference type="ChEBI" id="CHEBI:15377"/>
        <dbReference type="ChEBI" id="CHEBI:15378"/>
        <dbReference type="ChEBI" id="CHEBI:30616"/>
        <dbReference type="ChEBI" id="CHEBI:43474"/>
        <dbReference type="ChEBI" id="CHEBI:456216"/>
        <dbReference type="EC" id="5.6.2.4"/>
    </reaction>
</comment>
<keyword evidence="9 12" id="KW-0238">DNA-binding</keyword>
<sequence>MATGLFGELDDEPRPPRRRAKKPAAPKVDAPPVEPPKVVANVALARPVRTEFSYTIPVELEGAVTLGVRVRVPFGRRTEVGVVVAVGPPSDKDLAAAHKLRAIERCLDTEPVVDAPLLDLTRWMATQYGCAWGEALGAILPAPLKRERQTKRIWMARATEAATPEALAELEEKSPEQHRLLRTLLGIEGEIGLRDLTNKLGLSESPARTLAKKGLVELRSAAFEPFEVGEQGRERSTPPELFEAQAWAVDAISHCVETRKHRSFLLEGVTGSGKTEVYLRVIERALAAGRSAIVLVPEISLTPQTVGWFRSRFNDVAVLHSRMTDAQRLSAWRRARHGEARVIVGARSAVFAPVVDLGVIVIDEEHEPSFKQASTPRYHARDVALERARREGAVCVLGSATPALETWHAARTGVHAHLSLPERVGGRPMPRVEIVDMRTEPTGEFGALFSRNLRQHLEGALQRGEQGILFLNRRGYAPVLWCPGCRTTVRCAQCDVPMTWHRDIDRLVCHLCQNETAVPRNCPTCSAPGGRMIGAGSERVERTLRKLFPSARVARMDSDTMHRREDYERTLSAFGSGELDFLVGTQMIAKGLDFPRVTVVGIVSADTSLHLPDFRSAERTFQLISQVAGRAGRADLAGHIVVQTENPEHPAVRFAARHDFTSFAEAELVSRRELGYPPFGRILRAVFEDEDGSKAASVADSACQALHAALDGTDAVVLGPAPAPMSLVRGRYRHHLLVKTPVGSARFATARELLLELAESTARPRIGVDVDPMGML</sequence>
<comment type="subunit">
    <text evidence="12">Component of the replication restart primosome.</text>
</comment>
<evidence type="ECO:0000256" key="3">
    <source>
        <dbReference type="ARBA" id="ARBA00022723"/>
    </source>
</evidence>
<dbReference type="PROSITE" id="PS51194">
    <property type="entry name" value="HELICASE_CTER"/>
    <property type="match status" value="1"/>
</dbReference>
<dbReference type="InterPro" id="IPR027417">
    <property type="entry name" value="P-loop_NTPase"/>
</dbReference>
<evidence type="ECO:0000256" key="10">
    <source>
        <dbReference type="ARBA" id="ARBA00023235"/>
    </source>
</evidence>
<dbReference type="InterPro" id="IPR040498">
    <property type="entry name" value="PriA_CRR"/>
</dbReference>
<dbReference type="InterPro" id="IPR042115">
    <property type="entry name" value="PriA_3primeBD_sf"/>
</dbReference>
<evidence type="ECO:0000313" key="16">
    <source>
        <dbReference type="EMBL" id="QDU69679.1"/>
    </source>
</evidence>
<proteinExistence type="inferred from homology"/>
<feature type="region of interest" description="Disordered" evidence="13">
    <location>
        <begin position="1"/>
        <end position="33"/>
    </location>
</feature>
<dbReference type="InterPro" id="IPR011545">
    <property type="entry name" value="DEAD/DEAH_box_helicase_dom"/>
</dbReference>
<dbReference type="GO" id="GO:0006270">
    <property type="term" value="P:DNA replication initiation"/>
    <property type="evidence" value="ECO:0007669"/>
    <property type="project" value="TreeGrafter"/>
</dbReference>
<dbReference type="InterPro" id="IPR005259">
    <property type="entry name" value="PriA"/>
</dbReference>
<keyword evidence="1 12" id="KW-0639">Primosome</keyword>
<dbReference type="PANTHER" id="PTHR30580:SF0">
    <property type="entry name" value="PRIMOSOMAL PROTEIN N"/>
    <property type="match status" value="1"/>
</dbReference>
<dbReference type="EMBL" id="CP036287">
    <property type="protein sequence ID" value="QDU69679.1"/>
    <property type="molecule type" value="Genomic_DNA"/>
</dbReference>
<dbReference type="EC" id="5.6.2.4" evidence="12"/>
<evidence type="ECO:0000256" key="12">
    <source>
        <dbReference type="HAMAP-Rule" id="MF_00983"/>
    </source>
</evidence>
<reference evidence="16 17" key="1">
    <citation type="submission" date="2019-02" db="EMBL/GenBank/DDBJ databases">
        <title>Deep-cultivation of Planctomycetes and their phenomic and genomic characterization uncovers novel biology.</title>
        <authorList>
            <person name="Wiegand S."/>
            <person name="Jogler M."/>
            <person name="Boedeker C."/>
            <person name="Pinto D."/>
            <person name="Vollmers J."/>
            <person name="Rivas-Marin E."/>
            <person name="Kohn T."/>
            <person name="Peeters S.H."/>
            <person name="Heuer A."/>
            <person name="Rast P."/>
            <person name="Oberbeckmann S."/>
            <person name="Bunk B."/>
            <person name="Jeske O."/>
            <person name="Meyerdierks A."/>
            <person name="Storesund J.E."/>
            <person name="Kallscheuer N."/>
            <person name="Luecker S."/>
            <person name="Lage O.M."/>
            <person name="Pohl T."/>
            <person name="Merkel B.J."/>
            <person name="Hornburger P."/>
            <person name="Mueller R.-W."/>
            <person name="Bruemmer F."/>
            <person name="Labrenz M."/>
            <person name="Spormann A.M."/>
            <person name="Op den Camp H."/>
            <person name="Overmann J."/>
            <person name="Amann R."/>
            <person name="Jetten M.S.M."/>
            <person name="Mascher T."/>
            <person name="Medema M.H."/>
            <person name="Devos D.P."/>
            <person name="Kaster A.-K."/>
            <person name="Ovreas L."/>
            <person name="Rohde M."/>
            <person name="Galperin M.Y."/>
            <person name="Jogler C."/>
        </authorList>
    </citation>
    <scope>NUCLEOTIDE SEQUENCE [LARGE SCALE GENOMIC DNA]</scope>
    <source>
        <strain evidence="16 17">Pla133</strain>
    </source>
</reference>
<dbReference type="HAMAP" id="MF_00983">
    <property type="entry name" value="PriA"/>
    <property type="match status" value="1"/>
</dbReference>
<dbReference type="SMART" id="SM00487">
    <property type="entry name" value="DEXDc"/>
    <property type="match status" value="1"/>
</dbReference>
<dbReference type="InterPro" id="IPR041236">
    <property type="entry name" value="PriA_C"/>
</dbReference>
<comment type="function">
    <text evidence="12">Initiates the restart of stalled replication forks, which reloads the replicative helicase on sites other than the origin of replication. Recognizes and binds to abandoned replication forks and remodels them to uncover a helicase loading site. Promotes assembly of the primosome at these replication forks.</text>
</comment>
<dbReference type="Pfam" id="PF00270">
    <property type="entry name" value="DEAD"/>
    <property type="match status" value="1"/>
</dbReference>
<dbReference type="Gene3D" id="3.40.1440.60">
    <property type="entry name" value="PriA, 3(prime) DNA-binding domain"/>
    <property type="match status" value="1"/>
</dbReference>
<feature type="domain" description="Helicase ATP-binding" evidence="14">
    <location>
        <begin position="255"/>
        <end position="420"/>
    </location>
</feature>
<evidence type="ECO:0000259" key="15">
    <source>
        <dbReference type="PROSITE" id="PS51194"/>
    </source>
</evidence>
<feature type="binding site" evidence="12">
    <location>
        <position position="522"/>
    </location>
    <ligand>
        <name>Zn(2+)</name>
        <dbReference type="ChEBI" id="CHEBI:29105"/>
        <label>1</label>
    </ligand>
</feature>
<dbReference type="Pfam" id="PF00271">
    <property type="entry name" value="Helicase_C"/>
    <property type="match status" value="1"/>
</dbReference>
<dbReference type="GO" id="GO:0006310">
    <property type="term" value="P:DNA recombination"/>
    <property type="evidence" value="ECO:0007669"/>
    <property type="project" value="InterPro"/>
</dbReference>
<dbReference type="SMART" id="SM00490">
    <property type="entry name" value="HELICc"/>
    <property type="match status" value="1"/>
</dbReference>
<dbReference type="InterPro" id="IPR041222">
    <property type="entry name" value="PriA_3primeBD"/>
</dbReference>
<feature type="binding site" evidence="12">
    <location>
        <position position="485"/>
    </location>
    <ligand>
        <name>Zn(2+)</name>
        <dbReference type="ChEBI" id="CHEBI:29105"/>
        <label>1</label>
    </ligand>
</feature>
<dbReference type="PANTHER" id="PTHR30580">
    <property type="entry name" value="PRIMOSOMAL PROTEIN N"/>
    <property type="match status" value="1"/>
</dbReference>
<dbReference type="FunFam" id="3.40.50.300:FF:000489">
    <property type="entry name" value="Primosome assembly protein PriA"/>
    <property type="match status" value="1"/>
</dbReference>
<dbReference type="CDD" id="cd17929">
    <property type="entry name" value="DEXHc_priA"/>
    <property type="match status" value="1"/>
</dbReference>
<feature type="binding site" evidence="12">
    <location>
        <position position="491"/>
    </location>
    <ligand>
        <name>Zn(2+)</name>
        <dbReference type="ChEBI" id="CHEBI:29105"/>
        <label>2</label>
    </ligand>
</feature>
<dbReference type="Pfam" id="PF18074">
    <property type="entry name" value="PriA_C"/>
    <property type="match status" value="1"/>
</dbReference>
<evidence type="ECO:0000259" key="14">
    <source>
        <dbReference type="PROSITE" id="PS51192"/>
    </source>
</evidence>
<dbReference type="AlphaFoldDB" id="A0A518BRS9"/>
<accession>A0A518BRS9</accession>
<feature type="binding site" evidence="12">
    <location>
        <position position="512"/>
    </location>
    <ligand>
        <name>Zn(2+)</name>
        <dbReference type="ChEBI" id="CHEBI:29105"/>
        <label>2</label>
    </ligand>
</feature>
<dbReference type="Proteomes" id="UP000316921">
    <property type="component" value="Chromosome"/>
</dbReference>
<feature type="binding site" evidence="12">
    <location>
        <position position="509"/>
    </location>
    <ligand>
        <name>Zn(2+)</name>
        <dbReference type="ChEBI" id="CHEBI:29105"/>
        <label>2</label>
    </ligand>
</feature>
<keyword evidence="6 12" id="KW-0347">Helicase</keyword>
<keyword evidence="10 12" id="KW-0413">Isomerase</keyword>
<keyword evidence="3 12" id="KW-0479">Metal-binding</keyword>
<dbReference type="GO" id="GO:0008270">
    <property type="term" value="F:zinc ion binding"/>
    <property type="evidence" value="ECO:0007669"/>
    <property type="project" value="UniProtKB-UniRule"/>
</dbReference>
<evidence type="ECO:0000256" key="6">
    <source>
        <dbReference type="ARBA" id="ARBA00022806"/>
    </source>
</evidence>
<dbReference type="SUPFAM" id="SSF52540">
    <property type="entry name" value="P-loop containing nucleoside triphosphate hydrolases"/>
    <property type="match status" value="2"/>
</dbReference>
<dbReference type="KEGG" id="pbap:Pla133_48000"/>
<evidence type="ECO:0000256" key="1">
    <source>
        <dbReference type="ARBA" id="ARBA00022515"/>
    </source>
</evidence>
<evidence type="ECO:0000256" key="13">
    <source>
        <dbReference type="SAM" id="MobiDB-lite"/>
    </source>
</evidence>
<dbReference type="GO" id="GO:0006269">
    <property type="term" value="P:DNA replication, synthesis of primer"/>
    <property type="evidence" value="ECO:0007669"/>
    <property type="project" value="UniProtKB-KW"/>
</dbReference>
<dbReference type="FunFam" id="3.40.1440.60:FF:000001">
    <property type="entry name" value="Primosomal protein N"/>
    <property type="match status" value="1"/>
</dbReference>
<evidence type="ECO:0000256" key="8">
    <source>
        <dbReference type="ARBA" id="ARBA00022840"/>
    </source>
</evidence>
<dbReference type="InterPro" id="IPR001650">
    <property type="entry name" value="Helicase_C-like"/>
</dbReference>
<organism evidence="16 17">
    <name type="scientific">Engelhardtia mirabilis</name>
    <dbReference type="NCBI Taxonomy" id="2528011"/>
    <lineage>
        <taxon>Bacteria</taxon>
        <taxon>Pseudomonadati</taxon>
        <taxon>Planctomycetota</taxon>
        <taxon>Planctomycetia</taxon>
        <taxon>Planctomycetia incertae sedis</taxon>
        <taxon>Engelhardtia</taxon>
    </lineage>
</organism>
<evidence type="ECO:0000256" key="2">
    <source>
        <dbReference type="ARBA" id="ARBA00022705"/>
    </source>
</evidence>
<dbReference type="GO" id="GO:0043138">
    <property type="term" value="F:3'-5' DNA helicase activity"/>
    <property type="evidence" value="ECO:0007669"/>
    <property type="project" value="UniProtKB-EC"/>
</dbReference>
<dbReference type="CDD" id="cd18804">
    <property type="entry name" value="SF2_C_priA"/>
    <property type="match status" value="1"/>
</dbReference>
<dbReference type="InterPro" id="IPR014001">
    <property type="entry name" value="Helicase_ATP-bd"/>
</dbReference>
<feature type="domain" description="Helicase C-terminal" evidence="15">
    <location>
        <begin position="503"/>
        <end position="669"/>
    </location>
</feature>
<dbReference type="RefSeq" id="WP_145069795.1">
    <property type="nucleotide sequence ID" value="NZ_CP036287.1"/>
</dbReference>
<dbReference type="NCBIfam" id="TIGR00595">
    <property type="entry name" value="priA"/>
    <property type="match status" value="1"/>
</dbReference>
<comment type="catalytic activity">
    <reaction evidence="12">
        <text>Couples ATP hydrolysis with the unwinding of duplex DNA by translocating in the 3'-5' direction.</text>
        <dbReference type="EC" id="5.6.2.4"/>
    </reaction>
</comment>
<keyword evidence="5 12" id="KW-0378">Hydrolase</keyword>
<dbReference type="Gene3D" id="3.40.50.300">
    <property type="entry name" value="P-loop containing nucleotide triphosphate hydrolases"/>
    <property type="match status" value="2"/>
</dbReference>
<dbReference type="GO" id="GO:1990077">
    <property type="term" value="C:primosome complex"/>
    <property type="evidence" value="ECO:0007669"/>
    <property type="project" value="UniProtKB-UniRule"/>
</dbReference>
<keyword evidence="4 12" id="KW-0547">Nucleotide-binding</keyword>
<dbReference type="Pfam" id="PF18319">
    <property type="entry name" value="Zn_ribbon_PriA"/>
    <property type="match status" value="1"/>
</dbReference>
<name>A0A518BRS9_9BACT</name>
<protein>
    <recommendedName>
        <fullName evidence="12">Replication restart protein PriA</fullName>
    </recommendedName>
    <alternativeName>
        <fullName evidence="12">ATP-dependent DNA helicase PriA</fullName>
        <ecNumber evidence="12">5.6.2.4</ecNumber>
    </alternativeName>
    <alternativeName>
        <fullName evidence="12">DNA 3'-5' helicase PriA</fullName>
    </alternativeName>
</protein>
<keyword evidence="2 12" id="KW-0235">DNA replication</keyword>